<reference evidence="2 3" key="1">
    <citation type="journal article" date="2024" name="G3 (Bethesda)">
        <title>Genome assembly of Hibiscus sabdariffa L. provides insights into metabolisms of medicinal natural products.</title>
        <authorList>
            <person name="Kim T."/>
        </authorList>
    </citation>
    <scope>NUCLEOTIDE SEQUENCE [LARGE SCALE GENOMIC DNA]</scope>
    <source>
        <strain evidence="2">TK-2024</strain>
        <tissue evidence="2">Old leaves</tissue>
    </source>
</reference>
<proteinExistence type="predicted"/>
<gene>
    <name evidence="2" type="ORF">V6N11_080815</name>
</gene>
<dbReference type="EMBL" id="JBBPBN010000037">
    <property type="protein sequence ID" value="KAK9000312.1"/>
    <property type="molecule type" value="Genomic_DNA"/>
</dbReference>
<evidence type="ECO:0000313" key="3">
    <source>
        <dbReference type="Proteomes" id="UP001396334"/>
    </source>
</evidence>
<sequence>MEHEIVNHQQQVEEHFPTHLRSSNDHGVRLSRRLPLHGRPYFQALCNRQQHGRFSYSQQHRSPRKIFYQHVLRARNSMADLLAKRGIHSDFDMHIVSTPDATLRQLMLSDIDAHAGRVE</sequence>
<organism evidence="2 3">
    <name type="scientific">Hibiscus sabdariffa</name>
    <name type="common">roselle</name>
    <dbReference type="NCBI Taxonomy" id="183260"/>
    <lineage>
        <taxon>Eukaryota</taxon>
        <taxon>Viridiplantae</taxon>
        <taxon>Streptophyta</taxon>
        <taxon>Embryophyta</taxon>
        <taxon>Tracheophyta</taxon>
        <taxon>Spermatophyta</taxon>
        <taxon>Magnoliopsida</taxon>
        <taxon>eudicotyledons</taxon>
        <taxon>Gunneridae</taxon>
        <taxon>Pentapetalae</taxon>
        <taxon>rosids</taxon>
        <taxon>malvids</taxon>
        <taxon>Malvales</taxon>
        <taxon>Malvaceae</taxon>
        <taxon>Malvoideae</taxon>
        <taxon>Hibiscus</taxon>
    </lineage>
</organism>
<dbReference type="Proteomes" id="UP001396334">
    <property type="component" value="Unassembled WGS sequence"/>
</dbReference>
<evidence type="ECO:0000313" key="2">
    <source>
        <dbReference type="EMBL" id="KAK9000312.1"/>
    </source>
</evidence>
<protein>
    <submittedName>
        <fullName evidence="2">Uncharacterized protein</fullName>
    </submittedName>
</protein>
<keyword evidence="3" id="KW-1185">Reference proteome</keyword>
<evidence type="ECO:0000256" key="1">
    <source>
        <dbReference type="SAM" id="MobiDB-lite"/>
    </source>
</evidence>
<name>A0ABR2QI15_9ROSI</name>
<comment type="caution">
    <text evidence="2">The sequence shown here is derived from an EMBL/GenBank/DDBJ whole genome shotgun (WGS) entry which is preliminary data.</text>
</comment>
<accession>A0ABR2QI15</accession>
<feature type="region of interest" description="Disordered" evidence="1">
    <location>
        <begin position="1"/>
        <end position="25"/>
    </location>
</feature>